<keyword evidence="5" id="KW-0472">Membrane</keyword>
<evidence type="ECO:0000256" key="2">
    <source>
        <dbReference type="ARBA" id="ARBA00007332"/>
    </source>
</evidence>
<organism evidence="7">
    <name type="scientific">Timema californicum</name>
    <name type="common">California timema</name>
    <name type="synonym">Walking stick</name>
    <dbReference type="NCBI Taxonomy" id="61474"/>
    <lineage>
        <taxon>Eukaryota</taxon>
        <taxon>Metazoa</taxon>
        <taxon>Ecdysozoa</taxon>
        <taxon>Arthropoda</taxon>
        <taxon>Hexapoda</taxon>
        <taxon>Insecta</taxon>
        <taxon>Pterygota</taxon>
        <taxon>Neoptera</taxon>
        <taxon>Polyneoptera</taxon>
        <taxon>Phasmatodea</taxon>
        <taxon>Timematodea</taxon>
        <taxon>Timematoidea</taxon>
        <taxon>Timematidae</taxon>
        <taxon>Timema</taxon>
    </lineage>
</organism>
<sequence>MFVVVSLLLPLCAGILVAYWGRDRWKSHAIARTLSAFSSQGNPPSWVLVAAEINIEFRRIDKFCVETSSVVRLIATDNWLLKVMPYNIEFARQDDSTLILSSCDNHSMSPSGPGGAQFLNIEVKSFVPNTKSFNIRWVSS</sequence>
<evidence type="ECO:0000256" key="6">
    <source>
        <dbReference type="SAM" id="SignalP"/>
    </source>
</evidence>
<dbReference type="PANTHER" id="PTHR31322">
    <property type="entry name" value="E3 UBIQUITIN-PROTEIN LIGASE TM129"/>
    <property type="match status" value="1"/>
</dbReference>
<name>A0A7R9PFW6_TIMCA</name>
<dbReference type="GO" id="GO:0061630">
    <property type="term" value="F:ubiquitin protein ligase activity"/>
    <property type="evidence" value="ECO:0007669"/>
    <property type="project" value="InterPro"/>
</dbReference>
<dbReference type="InterPro" id="IPR018801">
    <property type="entry name" value="TM129"/>
</dbReference>
<evidence type="ECO:0000256" key="1">
    <source>
        <dbReference type="ARBA" id="ARBA00004141"/>
    </source>
</evidence>
<protein>
    <submittedName>
        <fullName evidence="7">(California timema) hypothetical protein</fullName>
    </submittedName>
</protein>
<evidence type="ECO:0000256" key="3">
    <source>
        <dbReference type="ARBA" id="ARBA00022692"/>
    </source>
</evidence>
<dbReference type="GO" id="GO:0016567">
    <property type="term" value="P:protein ubiquitination"/>
    <property type="evidence" value="ECO:0007669"/>
    <property type="project" value="InterPro"/>
</dbReference>
<comment type="subcellular location">
    <subcellularLocation>
        <location evidence="1">Membrane</location>
        <topology evidence="1">Multi-pass membrane protein</topology>
    </subcellularLocation>
</comment>
<dbReference type="GO" id="GO:0005783">
    <property type="term" value="C:endoplasmic reticulum"/>
    <property type="evidence" value="ECO:0007669"/>
    <property type="project" value="TreeGrafter"/>
</dbReference>
<keyword evidence="4" id="KW-1133">Transmembrane helix</keyword>
<keyword evidence="3" id="KW-0812">Transmembrane</keyword>
<dbReference type="PANTHER" id="PTHR31322:SF2">
    <property type="entry name" value="E3 UBIQUITIN-PROTEIN LIGASE TM129"/>
    <property type="match status" value="1"/>
</dbReference>
<dbReference type="GO" id="GO:0016020">
    <property type="term" value="C:membrane"/>
    <property type="evidence" value="ECO:0007669"/>
    <property type="project" value="UniProtKB-SubCell"/>
</dbReference>
<gene>
    <name evidence="7" type="ORF">TCMB3V08_LOCUS14289</name>
</gene>
<evidence type="ECO:0000256" key="4">
    <source>
        <dbReference type="ARBA" id="ARBA00022989"/>
    </source>
</evidence>
<reference evidence="7" key="1">
    <citation type="submission" date="2020-11" db="EMBL/GenBank/DDBJ databases">
        <authorList>
            <person name="Tran Van P."/>
        </authorList>
    </citation>
    <scope>NUCLEOTIDE SEQUENCE</scope>
</reference>
<dbReference type="EMBL" id="OE230391">
    <property type="protein sequence ID" value="CAD7581756.1"/>
    <property type="molecule type" value="Genomic_DNA"/>
</dbReference>
<accession>A0A7R9PFW6</accession>
<dbReference type="Pfam" id="PF10272">
    <property type="entry name" value="Tmpp129"/>
    <property type="match status" value="1"/>
</dbReference>
<dbReference type="AlphaFoldDB" id="A0A7R9PFW6"/>
<keyword evidence="6" id="KW-0732">Signal</keyword>
<comment type="similarity">
    <text evidence="2">Belongs to the TMEM129 family.</text>
</comment>
<evidence type="ECO:0000313" key="7">
    <source>
        <dbReference type="EMBL" id="CAD7581756.1"/>
    </source>
</evidence>
<feature type="chain" id="PRO_5031211977" evidence="6">
    <location>
        <begin position="19"/>
        <end position="140"/>
    </location>
</feature>
<feature type="signal peptide" evidence="6">
    <location>
        <begin position="1"/>
        <end position="18"/>
    </location>
</feature>
<proteinExistence type="inferred from homology"/>
<evidence type="ECO:0000256" key="5">
    <source>
        <dbReference type="ARBA" id="ARBA00023136"/>
    </source>
</evidence>